<evidence type="ECO:0000313" key="5">
    <source>
        <dbReference type="EMBL" id="OLL22340.1"/>
    </source>
</evidence>
<dbReference type="SMART" id="SM00513">
    <property type="entry name" value="SAP"/>
    <property type="match status" value="1"/>
</dbReference>
<comment type="caution">
    <text evidence="5">The sequence shown here is derived from an EMBL/GenBank/DDBJ whole genome shotgun (WGS) entry which is preliminary data.</text>
</comment>
<dbReference type="PANTHER" id="PTHR46551">
    <property type="entry name" value="SAP DOMAIN-CONTAINING RIBONUCLEOPROTEIN"/>
    <property type="match status" value="1"/>
</dbReference>
<feature type="region of interest" description="Disordered" evidence="3">
    <location>
        <begin position="51"/>
        <end position="250"/>
    </location>
</feature>
<dbReference type="PROSITE" id="PS50800">
    <property type="entry name" value="SAP"/>
    <property type="match status" value="1"/>
</dbReference>
<organism evidence="5 6">
    <name type="scientific">Neolecta irregularis (strain DAH-3)</name>
    <dbReference type="NCBI Taxonomy" id="1198029"/>
    <lineage>
        <taxon>Eukaryota</taxon>
        <taxon>Fungi</taxon>
        <taxon>Dikarya</taxon>
        <taxon>Ascomycota</taxon>
        <taxon>Taphrinomycotina</taxon>
        <taxon>Neolectales</taxon>
        <taxon>Neolectaceae</taxon>
        <taxon>Neolecta</taxon>
    </lineage>
</organism>
<dbReference type="GO" id="GO:0016973">
    <property type="term" value="P:poly(A)+ mRNA export from nucleus"/>
    <property type="evidence" value="ECO:0007669"/>
    <property type="project" value="TreeGrafter"/>
</dbReference>
<feature type="domain" description="SAP" evidence="4">
    <location>
        <begin position="18"/>
        <end position="52"/>
    </location>
</feature>
<dbReference type="PANTHER" id="PTHR46551:SF1">
    <property type="entry name" value="SAP DOMAIN-CONTAINING RIBONUCLEOPROTEIN"/>
    <property type="match status" value="1"/>
</dbReference>
<name>A0A1U7LI54_NEOID</name>
<keyword evidence="6" id="KW-1185">Reference proteome</keyword>
<feature type="compositionally biased region" description="Polar residues" evidence="3">
    <location>
        <begin position="100"/>
        <end position="123"/>
    </location>
</feature>
<proteinExistence type="inferred from homology"/>
<feature type="compositionally biased region" description="Basic and acidic residues" evidence="3">
    <location>
        <begin position="222"/>
        <end position="250"/>
    </location>
</feature>
<dbReference type="SUPFAM" id="SSF68906">
    <property type="entry name" value="SAP domain"/>
    <property type="match status" value="1"/>
</dbReference>
<gene>
    <name evidence="5" type="ORF">NEOLI_005172</name>
</gene>
<evidence type="ECO:0000256" key="1">
    <source>
        <dbReference type="ARBA" id="ARBA00022553"/>
    </source>
</evidence>
<dbReference type="GO" id="GO:0005634">
    <property type="term" value="C:nucleus"/>
    <property type="evidence" value="ECO:0007669"/>
    <property type="project" value="TreeGrafter"/>
</dbReference>
<dbReference type="InterPro" id="IPR036361">
    <property type="entry name" value="SAP_dom_sf"/>
</dbReference>
<evidence type="ECO:0000259" key="4">
    <source>
        <dbReference type="PROSITE" id="PS50800"/>
    </source>
</evidence>
<dbReference type="OrthoDB" id="445357at2759"/>
<keyword evidence="1" id="KW-0597">Phosphoprotein</keyword>
<feature type="compositionally biased region" description="Acidic residues" evidence="3">
    <location>
        <begin position="73"/>
        <end position="85"/>
    </location>
</feature>
<evidence type="ECO:0000256" key="2">
    <source>
        <dbReference type="ARBA" id="ARBA00046328"/>
    </source>
</evidence>
<dbReference type="OMA" id="HEERYIE"/>
<dbReference type="Proteomes" id="UP000186594">
    <property type="component" value="Unassembled WGS sequence"/>
</dbReference>
<evidence type="ECO:0000313" key="6">
    <source>
        <dbReference type="Proteomes" id="UP000186594"/>
    </source>
</evidence>
<dbReference type="AlphaFoldDB" id="A0A1U7LI54"/>
<dbReference type="EMBL" id="LXFE01003461">
    <property type="protein sequence ID" value="OLL22340.1"/>
    <property type="molecule type" value="Genomic_DNA"/>
</dbReference>
<dbReference type="STRING" id="1198029.A0A1U7LI54"/>
<dbReference type="InterPro" id="IPR003034">
    <property type="entry name" value="SAP_dom"/>
</dbReference>
<dbReference type="Pfam" id="PF02037">
    <property type="entry name" value="SAP"/>
    <property type="match status" value="1"/>
</dbReference>
<accession>A0A1U7LI54</accession>
<protein>
    <recommendedName>
        <fullName evidence="4">SAP domain-containing protein</fullName>
    </recommendedName>
</protein>
<dbReference type="InterPro" id="IPR052240">
    <property type="entry name" value="SAP_domain_ribonucleoprotein"/>
</dbReference>
<evidence type="ECO:0000256" key="3">
    <source>
        <dbReference type="SAM" id="MobiDB-lite"/>
    </source>
</evidence>
<dbReference type="Pfam" id="PF18592">
    <property type="entry name" value="Tho1_MOS11_C"/>
    <property type="match status" value="1"/>
</dbReference>
<feature type="compositionally biased region" description="Basic and acidic residues" evidence="3">
    <location>
        <begin position="157"/>
        <end position="196"/>
    </location>
</feature>
<reference evidence="5 6" key="1">
    <citation type="submission" date="2016-04" db="EMBL/GenBank/DDBJ databases">
        <title>Evolutionary innovation and constraint leading to complex multicellularity in the Ascomycota.</title>
        <authorList>
            <person name="Cisse O."/>
            <person name="Nguyen A."/>
            <person name="Hewitt D.A."/>
            <person name="Jedd G."/>
            <person name="Stajich J.E."/>
        </authorList>
    </citation>
    <scope>NUCLEOTIDE SEQUENCE [LARGE SCALE GENOMIC DNA]</scope>
    <source>
        <strain evidence="5 6">DAH-3</strain>
    </source>
</reference>
<comment type="similarity">
    <text evidence="2">Belongs to the SAP domain-containing ribonucleoprotein family.</text>
</comment>
<sequence>MCNLRPQHFIHTSIMSDYSKLKVQDLKDKLQGRSLSISGKKDELIARLTQDDRKRGRVSPAQVHKGAQLDDFAAPDEDFDFDDDTHEERYIEAKEHVETESNNSIKDTSTFVEAKPTSSVTDNSKSKDNISKPSGFKFNKISDSFPKPQESGTATNEKAKSTAELEQDRRKKRAERFGIPKSDAEKAMERAARFGTEKTMNSSPVAAKKTTPSKPPSGILHDPIEAEKARKRAERFGLKPEEPAVKKSKT</sequence>
<feature type="compositionally biased region" description="Basic and acidic residues" evidence="3">
    <location>
        <begin position="86"/>
        <end position="99"/>
    </location>
</feature>
<dbReference type="Gene3D" id="1.10.720.30">
    <property type="entry name" value="SAP domain"/>
    <property type="match status" value="1"/>
</dbReference>
<dbReference type="InterPro" id="IPR040746">
    <property type="entry name" value="THO1_MOS11_C"/>
</dbReference>